<organism evidence="1">
    <name type="scientific">mine drainage metagenome</name>
    <dbReference type="NCBI Taxonomy" id="410659"/>
    <lineage>
        <taxon>unclassified sequences</taxon>
        <taxon>metagenomes</taxon>
        <taxon>ecological metagenomes</taxon>
    </lineage>
</organism>
<dbReference type="NCBIfam" id="NF041925">
    <property type="entry name" value="QatC"/>
    <property type="match status" value="1"/>
</dbReference>
<dbReference type="Gene3D" id="3.40.50.620">
    <property type="entry name" value="HUPs"/>
    <property type="match status" value="1"/>
</dbReference>
<evidence type="ECO:0008006" key="2">
    <source>
        <dbReference type="Google" id="ProtNLM"/>
    </source>
</evidence>
<dbReference type="AlphaFoldDB" id="A0A1J5RKR6"/>
<dbReference type="InterPro" id="IPR049676">
    <property type="entry name" value="QatC"/>
</dbReference>
<evidence type="ECO:0000313" key="1">
    <source>
        <dbReference type="EMBL" id="OIQ96337.1"/>
    </source>
</evidence>
<dbReference type="EMBL" id="MLJW01000150">
    <property type="protein sequence ID" value="OIQ96337.1"/>
    <property type="molecule type" value="Genomic_DNA"/>
</dbReference>
<protein>
    <recommendedName>
        <fullName evidence="2">7-cyano-7-deazaguanine synthase</fullName>
    </recommendedName>
</protein>
<dbReference type="InterPro" id="IPR014729">
    <property type="entry name" value="Rossmann-like_a/b/a_fold"/>
</dbReference>
<sequence length="454" mass="49806">MNRHLIVGRFGPDDQILIPSATDEQVTQLDLVVGEKSLNYGIGGALTSLKQMGVFPTEIGVDLLIVAAHVHAADTRISRTEQSQDSWTREIRLVVPVSDPNRWDAAAETLTRMLGFLTGDRWSIGFRARTERFVSIATPRDTLLPTTFDALSLFSGGLDSLIGAIDLLENGRTPLLISHAGEGATSDAQNTLFDKLKKHYSGSSFDRLRVWMSFPDGFVKDVGAESTTRGRSFLFFALGVFAGSGIGAHFVLRVPENGLIALNVPLDPLRLGSNSTRTTHPFYMARWNDLLSKLGIDGRVENPCWDKTKGEMVSSCANGTLLRLLVADSLSCSSPAKARWQGHGIEHCGYCLPCLIRRASLDAAWGPGHDSTVYTVPDLRAHPLDTKESMGKQVRSFQFAIERLRRRPDLARLLIHKPGSLADEIPHLDQLADVYRRGLGEVEQLIAGVTTKPI</sequence>
<proteinExistence type="predicted"/>
<accession>A0A1J5RKR6</accession>
<reference evidence="1" key="1">
    <citation type="submission" date="2016-10" db="EMBL/GenBank/DDBJ databases">
        <title>Sequence of Gallionella enrichment culture.</title>
        <authorList>
            <person name="Poehlein A."/>
            <person name="Muehling M."/>
            <person name="Daniel R."/>
        </authorList>
    </citation>
    <scope>NUCLEOTIDE SEQUENCE</scope>
</reference>
<name>A0A1J5RKR6_9ZZZZ</name>
<gene>
    <name evidence="1" type="ORF">GALL_216140</name>
</gene>
<comment type="caution">
    <text evidence="1">The sequence shown here is derived from an EMBL/GenBank/DDBJ whole genome shotgun (WGS) entry which is preliminary data.</text>
</comment>